<dbReference type="GO" id="GO:0003843">
    <property type="term" value="F:1,3-beta-D-glucan synthase activity"/>
    <property type="evidence" value="ECO:0007669"/>
    <property type="project" value="InterPro"/>
</dbReference>
<evidence type="ECO:0000259" key="2">
    <source>
        <dbReference type="Pfam" id="PF25968"/>
    </source>
</evidence>
<dbReference type="InterPro" id="IPR003440">
    <property type="entry name" value="Glyco_trans_48_dom"/>
</dbReference>
<dbReference type="Proteomes" id="UP000636709">
    <property type="component" value="Unassembled WGS sequence"/>
</dbReference>
<organism evidence="3 4">
    <name type="scientific">Digitaria exilis</name>
    <dbReference type="NCBI Taxonomy" id="1010633"/>
    <lineage>
        <taxon>Eukaryota</taxon>
        <taxon>Viridiplantae</taxon>
        <taxon>Streptophyta</taxon>
        <taxon>Embryophyta</taxon>
        <taxon>Tracheophyta</taxon>
        <taxon>Spermatophyta</taxon>
        <taxon>Magnoliopsida</taxon>
        <taxon>Liliopsida</taxon>
        <taxon>Poales</taxon>
        <taxon>Poaceae</taxon>
        <taxon>PACMAD clade</taxon>
        <taxon>Panicoideae</taxon>
        <taxon>Panicodae</taxon>
        <taxon>Paniceae</taxon>
        <taxon>Anthephorinae</taxon>
        <taxon>Digitaria</taxon>
    </lineage>
</organism>
<keyword evidence="4" id="KW-1185">Reference proteome</keyword>
<dbReference type="GO" id="GO:0005886">
    <property type="term" value="C:plasma membrane"/>
    <property type="evidence" value="ECO:0007669"/>
    <property type="project" value="TreeGrafter"/>
</dbReference>
<sequence>MVILSIIRSVEAVHQILEKFPRASWTNFMLLFQKGNSFYHRGQDAELDKFDAPRFAPFWNEIVRNLREEDYISNAKVEKIYGGIHESISKNNIQKDLHFKNMHIVIAKLVAVLGILEYHRCQVDLKKGAVNAIQDLYEVVHHEVFSIDISGCLDDWDQINRARAEGRLSIILSGQNDPGLCVHSVITPRLFCTAWLNFRKKNEDGITTLVLSPEDLPRNEALRVAYIDEVESVKNGKPSTEYFSKLVKADIHGKDKEIYSIKLPGNPKLGEGKPENQNHAIIFTRGNAVQTIDMNQDNYFEEALKMRNLLEEFSLKRGKHHPFYSWC</sequence>
<accession>A0A835KW70</accession>
<comment type="caution">
    <text evidence="3">The sequence shown here is derived from an EMBL/GenBank/DDBJ whole genome shotgun (WGS) entry which is preliminary data.</text>
</comment>
<name>A0A835KW70_9POAL</name>
<feature type="domain" description="Callose synthase helical" evidence="2">
    <location>
        <begin position="73"/>
        <end position="163"/>
    </location>
</feature>
<evidence type="ECO:0000313" key="4">
    <source>
        <dbReference type="Proteomes" id="UP000636709"/>
    </source>
</evidence>
<reference evidence="3" key="1">
    <citation type="submission" date="2020-07" db="EMBL/GenBank/DDBJ databases">
        <title>Genome sequence and genetic diversity analysis of an under-domesticated orphan crop, white fonio (Digitaria exilis).</title>
        <authorList>
            <person name="Bennetzen J.L."/>
            <person name="Chen S."/>
            <person name="Ma X."/>
            <person name="Wang X."/>
            <person name="Yssel A.E.J."/>
            <person name="Chaluvadi S.R."/>
            <person name="Johnson M."/>
            <person name="Gangashetty P."/>
            <person name="Hamidou F."/>
            <person name="Sanogo M.D."/>
            <person name="Zwaenepoel A."/>
            <person name="Wallace J."/>
            <person name="Van De Peer Y."/>
            <person name="Van Deynze A."/>
        </authorList>
    </citation>
    <scope>NUCLEOTIDE SEQUENCE</scope>
    <source>
        <tissue evidence="3">Leaves</tissue>
    </source>
</reference>
<dbReference type="Pfam" id="PF25968">
    <property type="entry name" value="CALS1"/>
    <property type="match status" value="1"/>
</dbReference>
<protein>
    <submittedName>
        <fullName evidence="3">Uncharacterized protein</fullName>
    </submittedName>
</protein>
<dbReference type="AlphaFoldDB" id="A0A835KW70"/>
<proteinExistence type="predicted"/>
<dbReference type="Pfam" id="PF02364">
    <property type="entry name" value="Glucan_synthase"/>
    <property type="match status" value="1"/>
</dbReference>
<evidence type="ECO:0000259" key="1">
    <source>
        <dbReference type="Pfam" id="PF02364"/>
    </source>
</evidence>
<dbReference type="OrthoDB" id="1880850at2759"/>
<evidence type="ECO:0000313" key="3">
    <source>
        <dbReference type="EMBL" id="KAF8780309.1"/>
    </source>
</evidence>
<dbReference type="InterPro" id="IPR058851">
    <property type="entry name" value="CALS1_helical"/>
</dbReference>
<dbReference type="GO" id="GO:0006075">
    <property type="term" value="P:(1-&gt;3)-beta-D-glucan biosynthetic process"/>
    <property type="evidence" value="ECO:0007669"/>
    <property type="project" value="InterPro"/>
</dbReference>
<gene>
    <name evidence="3" type="ORF">HU200_001692</name>
</gene>
<dbReference type="GO" id="GO:0000148">
    <property type="term" value="C:1,3-beta-D-glucan synthase complex"/>
    <property type="evidence" value="ECO:0007669"/>
    <property type="project" value="InterPro"/>
</dbReference>
<dbReference type="PANTHER" id="PTHR12741:SF47">
    <property type="entry name" value="CALLOSE SYNTHASE 9"/>
    <property type="match status" value="1"/>
</dbReference>
<dbReference type="PANTHER" id="PTHR12741">
    <property type="entry name" value="LYST-INTERACTING PROTEIN LIP5 DOPAMINE RESPONSIVE PROTEIN DRG-1"/>
    <property type="match status" value="1"/>
</dbReference>
<feature type="domain" description="Glycosyl transferase 48" evidence="1">
    <location>
        <begin position="218"/>
        <end position="320"/>
    </location>
</feature>
<dbReference type="EMBL" id="JACEFO010000140">
    <property type="protein sequence ID" value="KAF8780309.1"/>
    <property type="molecule type" value="Genomic_DNA"/>
</dbReference>